<dbReference type="KEGG" id="saqi:AXG55_11865"/>
<proteinExistence type="predicted"/>
<dbReference type="PANTHER" id="PTHR21485">
    <property type="entry name" value="HAD SUPERFAMILY MEMBERS CMAS AND KDSC"/>
    <property type="match status" value="1"/>
</dbReference>
<dbReference type="AlphaFoldDB" id="A0A1L4D2Y2"/>
<sequence length="233" mass="26535">MTLLNKKILGIITARGGSKGLIKKNILPFGDKPLIAWTIESAKNSKYLDRIVLSTDCSEIKDVALQYSCEVPFIRPAELATDTSTSIDVISHVLNNINSYDYFVLLQPTSPLRSQFDIDTCIEKCVNENAPSCLSVCKSDTYPQLMYTIEDNQILKPLLAGEKPTRRQDMKNYYTLNGSVYVVNIEFFKKYRKLIAENSICFEMPKNRSIDIDDEYDFSIAEFILNKNLTKEI</sequence>
<dbReference type="RefSeq" id="WP_148698311.1">
    <property type="nucleotide sequence ID" value="NZ_CP017834.1"/>
</dbReference>
<reference evidence="1 2" key="1">
    <citation type="submission" date="2016-10" db="EMBL/GenBank/DDBJ databases">
        <title>Silvanigrella aquatica sp. nov., isolated from a freshwater lake located in the Black Forest, Germany, description of Silvanigrellaceae fam. nov., Silvanigrellales ord. nov., reclassification of the order Bdellovibrionales in the class Oligoflexia, reclassification of the families Bacteriovoracaceae and Halobacteriovoraceae in the new order Bacteriovoracales ord. nov., and reclassification of the family Pseudobacteriovoracaceae in the order Oligoflexiales.</title>
        <authorList>
            <person name="Hahn M.W."/>
            <person name="Schmidt J."/>
            <person name="Koll U."/>
            <person name="Rohde M."/>
            <person name="Verbag S."/>
            <person name="Pitt A."/>
            <person name="Nakai R."/>
            <person name="Naganuma T."/>
            <person name="Lang E."/>
        </authorList>
    </citation>
    <scope>NUCLEOTIDE SEQUENCE [LARGE SCALE GENOMIC DNA]</scope>
    <source>
        <strain evidence="1 2">MWH-Nonnen-W8red</strain>
    </source>
</reference>
<dbReference type="OrthoDB" id="9805604at2"/>
<name>A0A1L4D2Y2_9BACT</name>
<gene>
    <name evidence="1" type="ORF">AXG55_11865</name>
</gene>
<dbReference type="InterPro" id="IPR003329">
    <property type="entry name" value="Cytidylyl_trans"/>
</dbReference>
<dbReference type="Proteomes" id="UP000184731">
    <property type="component" value="Chromosome"/>
</dbReference>
<dbReference type="InterPro" id="IPR029044">
    <property type="entry name" value="Nucleotide-diphossugar_trans"/>
</dbReference>
<dbReference type="SUPFAM" id="SSF53448">
    <property type="entry name" value="Nucleotide-diphospho-sugar transferases"/>
    <property type="match status" value="1"/>
</dbReference>
<evidence type="ECO:0000313" key="1">
    <source>
        <dbReference type="EMBL" id="APJ04563.1"/>
    </source>
</evidence>
<dbReference type="CDD" id="cd02513">
    <property type="entry name" value="CMP-NeuAc_Synthase"/>
    <property type="match status" value="1"/>
</dbReference>
<accession>A0A1L4D2Y2</accession>
<dbReference type="GO" id="GO:0008781">
    <property type="term" value="F:N-acylneuraminate cytidylyltransferase activity"/>
    <property type="evidence" value="ECO:0007669"/>
    <property type="project" value="TreeGrafter"/>
</dbReference>
<dbReference type="STRING" id="1915309.AXG55_11865"/>
<dbReference type="Gene3D" id="3.90.550.10">
    <property type="entry name" value="Spore Coat Polysaccharide Biosynthesis Protein SpsA, Chain A"/>
    <property type="match status" value="1"/>
</dbReference>
<evidence type="ECO:0000313" key="2">
    <source>
        <dbReference type="Proteomes" id="UP000184731"/>
    </source>
</evidence>
<organism evidence="1 2">
    <name type="scientific">Silvanigrella aquatica</name>
    <dbReference type="NCBI Taxonomy" id="1915309"/>
    <lineage>
        <taxon>Bacteria</taxon>
        <taxon>Pseudomonadati</taxon>
        <taxon>Bdellovibrionota</taxon>
        <taxon>Oligoflexia</taxon>
        <taxon>Silvanigrellales</taxon>
        <taxon>Silvanigrellaceae</taxon>
        <taxon>Silvanigrella</taxon>
    </lineage>
</organism>
<evidence type="ECO:0008006" key="3">
    <source>
        <dbReference type="Google" id="ProtNLM"/>
    </source>
</evidence>
<dbReference type="PANTHER" id="PTHR21485:SF6">
    <property type="entry name" value="N-ACYLNEURAMINATE CYTIDYLYLTRANSFERASE-RELATED"/>
    <property type="match status" value="1"/>
</dbReference>
<keyword evidence="2" id="KW-1185">Reference proteome</keyword>
<dbReference type="Pfam" id="PF02348">
    <property type="entry name" value="CTP_transf_3"/>
    <property type="match status" value="1"/>
</dbReference>
<protein>
    <recommendedName>
        <fullName evidence="3">Acylneuraminate cytidylyltransferase</fullName>
    </recommendedName>
</protein>
<dbReference type="InterPro" id="IPR050793">
    <property type="entry name" value="CMP-NeuNAc_synthase"/>
</dbReference>
<dbReference type="EMBL" id="CP017834">
    <property type="protein sequence ID" value="APJ04563.1"/>
    <property type="molecule type" value="Genomic_DNA"/>
</dbReference>